<dbReference type="InterPro" id="IPR045088">
    <property type="entry name" value="ALAT1/2-like"/>
</dbReference>
<comment type="catalytic activity">
    <reaction evidence="9">
        <text>L-alanine + 2-oxoglutarate = pyruvate + L-glutamate</text>
        <dbReference type="Rhea" id="RHEA:19453"/>
        <dbReference type="ChEBI" id="CHEBI:15361"/>
        <dbReference type="ChEBI" id="CHEBI:16810"/>
        <dbReference type="ChEBI" id="CHEBI:29985"/>
        <dbReference type="ChEBI" id="CHEBI:57972"/>
        <dbReference type="EC" id="2.6.1.2"/>
    </reaction>
</comment>
<evidence type="ECO:0000256" key="7">
    <source>
        <dbReference type="ARBA" id="ARBA00025785"/>
    </source>
</evidence>
<keyword evidence="3" id="KW-0032">Aminotransferase</keyword>
<dbReference type="InterPro" id="IPR015424">
    <property type="entry name" value="PyrdxlP-dep_Trfase"/>
</dbReference>
<dbReference type="OrthoDB" id="1732682at2759"/>
<evidence type="ECO:0000256" key="3">
    <source>
        <dbReference type="ARBA" id="ARBA00022576"/>
    </source>
</evidence>
<dbReference type="GO" id="GO:0004021">
    <property type="term" value="F:L-alanine:2-oxoglutarate aminotransferase activity"/>
    <property type="evidence" value="ECO:0007669"/>
    <property type="project" value="UniProtKB-EC"/>
</dbReference>
<evidence type="ECO:0000256" key="4">
    <source>
        <dbReference type="ARBA" id="ARBA00022679"/>
    </source>
</evidence>
<feature type="domain" description="Aminotransferase class I/classII large" evidence="10">
    <location>
        <begin position="105"/>
        <end position="476"/>
    </location>
</feature>
<dbReference type="PANTHER" id="PTHR11751">
    <property type="entry name" value="ALANINE AMINOTRANSFERASE"/>
    <property type="match status" value="1"/>
</dbReference>
<keyword evidence="12" id="KW-1185">Reference proteome</keyword>
<gene>
    <name evidence="11" type="ORF">CAMP_LOCUS1694</name>
</gene>
<dbReference type="InterPro" id="IPR004839">
    <property type="entry name" value="Aminotransferase_I/II_large"/>
</dbReference>
<dbReference type="Proteomes" id="UP001152747">
    <property type="component" value="Unassembled WGS sequence"/>
</dbReference>
<keyword evidence="5" id="KW-0663">Pyridoxal phosphate</keyword>
<dbReference type="GO" id="GO:0030170">
    <property type="term" value="F:pyridoxal phosphate binding"/>
    <property type="evidence" value="ECO:0007669"/>
    <property type="project" value="InterPro"/>
</dbReference>
<evidence type="ECO:0000256" key="6">
    <source>
        <dbReference type="ARBA" id="ARBA00025708"/>
    </source>
</evidence>
<comment type="similarity">
    <text evidence="7">Belongs to the class-I pyridoxal-phosphate-dependent aminotransferase family. Alanine aminotransferase subfamily.</text>
</comment>
<organism evidence="11 12">
    <name type="scientific">Caenorhabditis angaria</name>
    <dbReference type="NCBI Taxonomy" id="860376"/>
    <lineage>
        <taxon>Eukaryota</taxon>
        <taxon>Metazoa</taxon>
        <taxon>Ecdysozoa</taxon>
        <taxon>Nematoda</taxon>
        <taxon>Chromadorea</taxon>
        <taxon>Rhabditida</taxon>
        <taxon>Rhabditina</taxon>
        <taxon>Rhabditomorpha</taxon>
        <taxon>Rhabditoidea</taxon>
        <taxon>Rhabditidae</taxon>
        <taxon>Peloderinae</taxon>
        <taxon>Caenorhabditis</taxon>
    </lineage>
</organism>
<dbReference type="CDD" id="cd00609">
    <property type="entry name" value="AAT_like"/>
    <property type="match status" value="1"/>
</dbReference>
<dbReference type="EC" id="2.6.1.2" evidence="8"/>
<evidence type="ECO:0000313" key="11">
    <source>
        <dbReference type="EMBL" id="CAI5439057.1"/>
    </source>
</evidence>
<dbReference type="PANTHER" id="PTHR11751:SF29">
    <property type="entry name" value="ALANINE TRANSAMINASE"/>
    <property type="match status" value="1"/>
</dbReference>
<dbReference type="SUPFAM" id="SSF53383">
    <property type="entry name" value="PLP-dependent transferases"/>
    <property type="match status" value="1"/>
</dbReference>
<dbReference type="FunFam" id="1.10.287.1970:FF:000001">
    <property type="entry name" value="Alanine aminotransferase 2"/>
    <property type="match status" value="1"/>
</dbReference>
<evidence type="ECO:0000256" key="8">
    <source>
        <dbReference type="ARBA" id="ARBA00026106"/>
    </source>
</evidence>
<dbReference type="FunFam" id="3.40.640.10:FF:000012">
    <property type="entry name" value="alanine aminotransferase 2"/>
    <property type="match status" value="1"/>
</dbReference>
<dbReference type="InterPro" id="IPR015421">
    <property type="entry name" value="PyrdxlP-dep_Trfase_major"/>
</dbReference>
<sequence length="502" mass="55782">MRANNVFFGIRRSLSLTSSILSPGKILNKSNMNPNVVKMEFAVLGPVASRAGEIEKELANGVKKPFPNVIRANHGDAHAMGQKPITYIRQLVACVANPSLMETDKSIPSDVIQNAKAFLGNCGGRSAGAYTQSPGVEIVRKHIAEYITKRDGGIPANWEDVCISSGTSESIRNVLKLFINDKNRKKVGVMIPIPQYPLYSASLDEFGLGQVGYYLNESSNWSLDEAELERSLKESSEKYDVRVLCVINPGNPTGQVLSRENIETIVRFAEKNNLFIIADEVYQDNVYSRESKFHSFKKVVTEMGAPYDKMEIASFHSASKGFMGECGMRGGYVEFLNMDSEVYMFYKKMISAKLCSSVLGQAVVDALVNPPKKGQPSYELWKKEGDAILASLKERAELFEKAFSKLEGVSCTQVQGALYAYPSIKIPAKAVEKARSLNQEPDFFYAMQLLETTGICIVPGSGFGQKDGTYHFRSTILPPSDLFKEMLKRFTKFHNDFLAEYK</sequence>
<keyword evidence="4" id="KW-0808">Transferase</keyword>
<dbReference type="InterPro" id="IPR015422">
    <property type="entry name" value="PyrdxlP-dep_Trfase_small"/>
</dbReference>
<dbReference type="Gene3D" id="1.10.287.1970">
    <property type="match status" value="1"/>
</dbReference>
<accession>A0A9P1MT67</accession>
<evidence type="ECO:0000256" key="2">
    <source>
        <dbReference type="ARBA" id="ARBA00011738"/>
    </source>
</evidence>
<dbReference type="Pfam" id="PF00155">
    <property type="entry name" value="Aminotran_1_2"/>
    <property type="match status" value="1"/>
</dbReference>
<evidence type="ECO:0000256" key="1">
    <source>
        <dbReference type="ARBA" id="ARBA00001933"/>
    </source>
</evidence>
<proteinExistence type="inferred from homology"/>
<evidence type="ECO:0000259" key="10">
    <source>
        <dbReference type="Pfam" id="PF00155"/>
    </source>
</evidence>
<comment type="caution">
    <text evidence="11">The sequence shown here is derived from an EMBL/GenBank/DDBJ whole genome shotgun (WGS) entry which is preliminary data.</text>
</comment>
<dbReference type="EMBL" id="CANHGI010000001">
    <property type="protein sequence ID" value="CAI5439057.1"/>
    <property type="molecule type" value="Genomic_DNA"/>
</dbReference>
<evidence type="ECO:0000256" key="5">
    <source>
        <dbReference type="ARBA" id="ARBA00022898"/>
    </source>
</evidence>
<protein>
    <recommendedName>
        <fullName evidence="8">alanine transaminase</fullName>
        <ecNumber evidence="8">2.6.1.2</ecNumber>
    </recommendedName>
</protein>
<dbReference type="Gene3D" id="3.90.1150.10">
    <property type="entry name" value="Aspartate Aminotransferase, domain 1"/>
    <property type="match status" value="1"/>
</dbReference>
<comment type="subunit">
    <text evidence="2">Homodimer.</text>
</comment>
<evidence type="ECO:0000256" key="9">
    <source>
        <dbReference type="ARBA" id="ARBA00047412"/>
    </source>
</evidence>
<reference evidence="11" key="1">
    <citation type="submission" date="2022-11" db="EMBL/GenBank/DDBJ databases">
        <authorList>
            <person name="Kikuchi T."/>
        </authorList>
    </citation>
    <scope>NUCLEOTIDE SEQUENCE</scope>
    <source>
        <strain evidence="11">PS1010</strain>
    </source>
</reference>
<comment type="cofactor">
    <cofactor evidence="1">
        <name>pyridoxal 5'-phosphate</name>
        <dbReference type="ChEBI" id="CHEBI:597326"/>
    </cofactor>
</comment>
<evidence type="ECO:0000313" key="12">
    <source>
        <dbReference type="Proteomes" id="UP001152747"/>
    </source>
</evidence>
<dbReference type="FunFam" id="3.90.1150.10:FF:000010">
    <property type="entry name" value="Alanine aminotransferase 2"/>
    <property type="match status" value="1"/>
</dbReference>
<dbReference type="AlphaFoldDB" id="A0A9P1MT67"/>
<name>A0A9P1MT67_9PELO</name>
<dbReference type="Gene3D" id="3.40.640.10">
    <property type="entry name" value="Type I PLP-dependent aspartate aminotransferase-like (Major domain)"/>
    <property type="match status" value="1"/>
</dbReference>
<comment type="pathway">
    <text evidence="6">Amino-acid degradation; L-alanine degradation via transaminase pathway; pyruvate from L-alanine: step 1/1.</text>
</comment>